<proteinExistence type="predicted"/>
<gene>
    <name evidence="1" type="ORF">TNCV_3504351</name>
</gene>
<dbReference type="AlphaFoldDB" id="A0A8X6VDX1"/>
<dbReference type="EMBL" id="BMAU01021233">
    <property type="protein sequence ID" value="GFY02555.1"/>
    <property type="molecule type" value="Genomic_DNA"/>
</dbReference>
<dbReference type="Proteomes" id="UP000887159">
    <property type="component" value="Unassembled WGS sequence"/>
</dbReference>
<reference evidence="1" key="1">
    <citation type="submission" date="2020-08" db="EMBL/GenBank/DDBJ databases">
        <title>Multicomponent nature underlies the extraordinary mechanical properties of spider dragline silk.</title>
        <authorList>
            <person name="Kono N."/>
            <person name="Nakamura H."/>
            <person name="Mori M."/>
            <person name="Yoshida Y."/>
            <person name="Ohtoshi R."/>
            <person name="Malay A.D."/>
            <person name="Moran D.A.P."/>
            <person name="Tomita M."/>
            <person name="Numata K."/>
            <person name="Arakawa K."/>
        </authorList>
    </citation>
    <scope>NUCLEOTIDE SEQUENCE</scope>
</reference>
<protein>
    <submittedName>
        <fullName evidence="1">Uncharacterized protein</fullName>
    </submittedName>
</protein>
<name>A0A8X6VDX1_TRICX</name>
<accession>A0A8X6VDX1</accession>
<keyword evidence="2" id="KW-1185">Reference proteome</keyword>
<sequence length="125" mass="13968">MEFYSTKGPTYGRSLGGGHKVSEISPQASIGKIPTHFEIVIIQVKGILNSRLLTPISNDFDNFEPLAENNKGNSGSLEKMEYRLSEYSPTKRKVDDRGQCNVWYNDNCKGGFFTSVCSWLLGRVV</sequence>
<organism evidence="1 2">
    <name type="scientific">Trichonephila clavipes</name>
    <name type="common">Golden silk orbweaver</name>
    <name type="synonym">Nephila clavipes</name>
    <dbReference type="NCBI Taxonomy" id="2585209"/>
    <lineage>
        <taxon>Eukaryota</taxon>
        <taxon>Metazoa</taxon>
        <taxon>Ecdysozoa</taxon>
        <taxon>Arthropoda</taxon>
        <taxon>Chelicerata</taxon>
        <taxon>Arachnida</taxon>
        <taxon>Araneae</taxon>
        <taxon>Araneomorphae</taxon>
        <taxon>Entelegynae</taxon>
        <taxon>Araneoidea</taxon>
        <taxon>Nephilidae</taxon>
        <taxon>Trichonephila</taxon>
    </lineage>
</organism>
<evidence type="ECO:0000313" key="1">
    <source>
        <dbReference type="EMBL" id="GFY02555.1"/>
    </source>
</evidence>
<evidence type="ECO:0000313" key="2">
    <source>
        <dbReference type="Proteomes" id="UP000887159"/>
    </source>
</evidence>
<comment type="caution">
    <text evidence="1">The sequence shown here is derived from an EMBL/GenBank/DDBJ whole genome shotgun (WGS) entry which is preliminary data.</text>
</comment>